<evidence type="ECO:0000256" key="1">
    <source>
        <dbReference type="SAM" id="MobiDB-lite"/>
    </source>
</evidence>
<feature type="compositionally biased region" description="Basic and acidic residues" evidence="1">
    <location>
        <begin position="140"/>
        <end position="150"/>
    </location>
</feature>
<dbReference type="InterPro" id="IPR014873">
    <property type="entry name" value="VDCC_a1su_IQ"/>
</dbReference>
<dbReference type="Pfam" id="PF08763">
    <property type="entry name" value="Ca_chan_IQ"/>
    <property type="match status" value="1"/>
</dbReference>
<evidence type="ECO:0000313" key="3">
    <source>
        <dbReference type="EMBL" id="KPP59689.1"/>
    </source>
</evidence>
<feature type="compositionally biased region" description="Basic and acidic residues" evidence="1">
    <location>
        <begin position="235"/>
        <end position="259"/>
    </location>
</feature>
<feature type="compositionally biased region" description="Low complexity" evidence="1">
    <location>
        <begin position="217"/>
        <end position="234"/>
    </location>
</feature>
<dbReference type="AlphaFoldDB" id="A0A0N8JW17"/>
<feature type="non-terminal residue" evidence="3">
    <location>
        <position position="461"/>
    </location>
</feature>
<evidence type="ECO:0000259" key="2">
    <source>
        <dbReference type="SMART" id="SM01062"/>
    </source>
</evidence>
<dbReference type="Proteomes" id="UP000034805">
    <property type="component" value="Unassembled WGS sequence"/>
</dbReference>
<dbReference type="Gene3D" id="1.10.238.10">
    <property type="entry name" value="EF-hand"/>
    <property type="match status" value="1"/>
</dbReference>
<evidence type="ECO:0000313" key="4">
    <source>
        <dbReference type="Proteomes" id="UP000034805"/>
    </source>
</evidence>
<feature type="compositionally biased region" description="Basic and acidic residues" evidence="1">
    <location>
        <begin position="274"/>
        <end position="312"/>
    </location>
</feature>
<dbReference type="SMART" id="SM01062">
    <property type="entry name" value="Ca_chan_IQ"/>
    <property type="match status" value="1"/>
</dbReference>
<feature type="compositionally biased region" description="Basic and acidic residues" evidence="1">
    <location>
        <begin position="177"/>
        <end position="194"/>
    </location>
</feature>
<accession>A0A0N8JW17</accession>
<dbReference type="EMBL" id="JARO02011732">
    <property type="protein sequence ID" value="KPP59689.1"/>
    <property type="molecule type" value="Genomic_DNA"/>
</dbReference>
<feature type="region of interest" description="Disordered" evidence="1">
    <location>
        <begin position="81"/>
        <end position="317"/>
    </location>
</feature>
<organism evidence="3 4">
    <name type="scientific">Scleropages formosus</name>
    <name type="common">Asian bonytongue</name>
    <name type="synonym">Osteoglossum formosum</name>
    <dbReference type="NCBI Taxonomy" id="113540"/>
    <lineage>
        <taxon>Eukaryota</taxon>
        <taxon>Metazoa</taxon>
        <taxon>Chordata</taxon>
        <taxon>Craniata</taxon>
        <taxon>Vertebrata</taxon>
        <taxon>Euteleostomi</taxon>
        <taxon>Actinopterygii</taxon>
        <taxon>Neopterygii</taxon>
        <taxon>Teleostei</taxon>
        <taxon>Osteoglossocephala</taxon>
        <taxon>Osteoglossomorpha</taxon>
        <taxon>Osteoglossiformes</taxon>
        <taxon>Osteoglossidae</taxon>
        <taxon>Scleropages</taxon>
    </lineage>
</organism>
<feature type="region of interest" description="Disordered" evidence="1">
    <location>
        <begin position="442"/>
        <end position="461"/>
    </location>
</feature>
<name>A0A0N8JW17_SCLFO</name>
<reference evidence="3 4" key="1">
    <citation type="submission" date="2015-08" db="EMBL/GenBank/DDBJ databases">
        <title>The genome of the Asian arowana (Scleropages formosus).</title>
        <authorList>
            <person name="Tan M.H."/>
            <person name="Gan H.M."/>
            <person name="Croft L.J."/>
            <person name="Austin C.M."/>
        </authorList>
    </citation>
    <scope>NUCLEOTIDE SEQUENCE [LARGE SCALE GENOMIC DNA]</scope>
    <source>
        <strain evidence="3">Aro1</strain>
    </source>
</reference>
<proteinExistence type="predicted"/>
<feature type="domain" description="Voltage-dependent calcium channel alpha-1 subunit IQ" evidence="2">
    <location>
        <begin position="38"/>
        <end position="72"/>
    </location>
</feature>
<protein>
    <recommendedName>
        <fullName evidence="2">Voltage-dependent calcium channel alpha-1 subunit IQ domain-containing protein</fullName>
    </recommendedName>
</protein>
<dbReference type="Gene3D" id="6.10.250.2180">
    <property type="match status" value="1"/>
</dbReference>
<feature type="compositionally biased region" description="Polar residues" evidence="1">
    <location>
        <begin position="115"/>
        <end position="133"/>
    </location>
</feature>
<sequence>MARLLRMDLPVADDNTVHFNSTLMALIRTALDIKIAKATDLTVGKIYAAMMIMEYYRQSKAKRTQALHEEQNRTPLMFQRLEPHSPTQDGGQGVNSLPEPQPDATVNLPLEGGMTESQSWVTARAQEMSQKAGSWSPEGPRAEDIQDGRHNPQTIMDSSPMKRSASSLGHGRPGKGTRLDDYALERVIPEEGQRHGHRRRERSHRTSERSLSRYTDADTGLGTDLSTTTQSGDLPPKEKDRDRERDRERERDRDRERGRPKDRKHHHHHHHHHGSVDKERYGPDRGDYGHRPPRERDHRWSRSPSEGRECMTHRQSSWLSGGGVGHTSCGVLTCARGPIRGGPERACMNPTVVSSAAPCLLREVRGCAVGWERGRNPEAGSSRLVEGPARKRTEDSLLPVLLSVHHSLRSWGEQWLLGVLEAHSLRTLRGVDFHTDVHAVRQPLREPQPMDHGTGDWCNPL</sequence>
<gene>
    <name evidence="3" type="ORF">Z043_122368</name>
</gene>
<feature type="compositionally biased region" description="Basic residues" evidence="1">
    <location>
        <begin position="260"/>
        <end position="273"/>
    </location>
</feature>
<comment type="caution">
    <text evidence="3">The sequence shown here is derived from an EMBL/GenBank/DDBJ whole genome shotgun (WGS) entry which is preliminary data.</text>
</comment>